<evidence type="ECO:0000313" key="4">
    <source>
        <dbReference type="EMBL" id="PWK58845.1"/>
    </source>
</evidence>
<accession>A0A316GF48</accession>
<proteinExistence type="predicted"/>
<dbReference type="AlphaFoldDB" id="A0A316GF48"/>
<dbReference type="InterPro" id="IPR017853">
    <property type="entry name" value="GH"/>
</dbReference>
<comment type="caution">
    <text evidence="4">The sequence shown here is derived from an EMBL/GenBank/DDBJ whole genome shotgun (WGS) entry which is preliminary data.</text>
</comment>
<reference evidence="4 5" key="1">
    <citation type="submission" date="2018-05" db="EMBL/GenBank/DDBJ databases">
        <title>Genomic Encyclopedia of Type Strains, Phase IV (KMG-IV): sequencing the most valuable type-strain genomes for metagenomic binning, comparative biology and taxonomic classification.</title>
        <authorList>
            <person name="Goeker M."/>
        </authorList>
    </citation>
    <scope>NUCLEOTIDE SEQUENCE [LARGE SCALE GENOMIC DNA]</scope>
    <source>
        <strain evidence="4 5">DSM 103371</strain>
    </source>
</reference>
<name>A0A316GF48_9RHOB</name>
<sequence>MPLTVTRGVDRREFILGATAAGIASQAVGQQATALAPAQGRFGAQTHFGHIDWSKDVVGTLGARGIHLTRIRDELFWNLLEPERGVYDWTYGDRVMSDLAATGARVILGFGFGNPLYNSPGHSFPDTDEARTAFADYVYAALDRYAGAAGKYPGLIAGIEVWNEANGNWNGGYGQREMAFLLAELTGRVFQRVRADSSFDGIPVLGCAAVGVPLRFIDRCFAQGIGSSIDKVVVHPYGSPEALLKEVTWLRDRLDQNGHEQAIWATEFGNLTSADDMVKTLAAVAAAPLEVASYYLSKSDDHFASGLMDARNRLTRVGQAWTAWADILSTSTFIERETLSRRLYSLRFRTADGSTLRVCWSRWGSAPLAVAGAHVARDAFGRKVPTQQQYDVDVAPLILVGDAVLASAPGDRRVLAEAFDDFDLSPGRNGWSYHSRTVDRTEEMEPGYGNDRGTSWGLAAGGAASLTAHGAHPGVVGGVPVEAVRRWTAPCSCAATLSGSAMRGADGDGVDVSILKNGEPVFVRHALLDGTAEFDVGLDIAEGDHVDFVTAPRADQHFDFTRWNILISTAQPEAALEGAVQANQQGEAVHGTL</sequence>
<dbReference type="PANTHER" id="PTHR12631:SF10">
    <property type="entry name" value="BETA-XYLOSIDASE-LIKE PROTEIN-RELATED"/>
    <property type="match status" value="1"/>
</dbReference>
<evidence type="ECO:0000313" key="5">
    <source>
        <dbReference type="Proteomes" id="UP000245390"/>
    </source>
</evidence>
<dbReference type="InterPro" id="IPR006311">
    <property type="entry name" value="TAT_signal"/>
</dbReference>
<dbReference type="GO" id="GO:0005975">
    <property type="term" value="P:carbohydrate metabolic process"/>
    <property type="evidence" value="ECO:0007669"/>
    <property type="project" value="InterPro"/>
</dbReference>
<dbReference type="Proteomes" id="UP000245390">
    <property type="component" value="Unassembled WGS sequence"/>
</dbReference>
<evidence type="ECO:0000259" key="3">
    <source>
        <dbReference type="Pfam" id="PF02449"/>
    </source>
</evidence>
<keyword evidence="2" id="KW-0326">Glycosidase</keyword>
<dbReference type="PANTHER" id="PTHR12631">
    <property type="entry name" value="ALPHA-L-IDURONIDASE"/>
    <property type="match status" value="1"/>
</dbReference>
<dbReference type="RefSeq" id="WP_109757691.1">
    <property type="nucleotide sequence ID" value="NZ_CP034588.1"/>
</dbReference>
<dbReference type="PROSITE" id="PS51318">
    <property type="entry name" value="TAT"/>
    <property type="match status" value="1"/>
</dbReference>
<dbReference type="OrthoDB" id="9776971at2"/>
<feature type="domain" description="Glycoside hydrolase family 42 N-terminal" evidence="3">
    <location>
        <begin position="74"/>
        <end position="109"/>
    </location>
</feature>
<evidence type="ECO:0000256" key="1">
    <source>
        <dbReference type="ARBA" id="ARBA00022801"/>
    </source>
</evidence>
<dbReference type="InterPro" id="IPR013529">
    <property type="entry name" value="Glyco_hydro_42_N"/>
</dbReference>
<dbReference type="Pfam" id="PF02449">
    <property type="entry name" value="Glyco_hydro_42"/>
    <property type="match status" value="1"/>
</dbReference>
<gene>
    <name evidence="4" type="ORF">C8D95_101661</name>
</gene>
<keyword evidence="1" id="KW-0378">Hydrolase</keyword>
<organism evidence="4 5">
    <name type="scientific">Silicimonas algicola</name>
    <dbReference type="NCBI Taxonomy" id="1826607"/>
    <lineage>
        <taxon>Bacteria</taxon>
        <taxon>Pseudomonadati</taxon>
        <taxon>Pseudomonadota</taxon>
        <taxon>Alphaproteobacteria</taxon>
        <taxon>Rhodobacterales</taxon>
        <taxon>Paracoccaceae</taxon>
    </lineage>
</organism>
<dbReference type="InterPro" id="IPR051923">
    <property type="entry name" value="Glycosyl_Hydrolase_39"/>
</dbReference>
<dbReference type="GO" id="GO:0004565">
    <property type="term" value="F:beta-galactosidase activity"/>
    <property type="evidence" value="ECO:0007669"/>
    <property type="project" value="InterPro"/>
</dbReference>
<protein>
    <submittedName>
        <fullName evidence="4">Beta-galactosidase-like protein</fullName>
    </submittedName>
</protein>
<keyword evidence="5" id="KW-1185">Reference proteome</keyword>
<evidence type="ECO:0000256" key="2">
    <source>
        <dbReference type="ARBA" id="ARBA00023295"/>
    </source>
</evidence>
<dbReference type="GO" id="GO:0009341">
    <property type="term" value="C:beta-galactosidase complex"/>
    <property type="evidence" value="ECO:0007669"/>
    <property type="project" value="InterPro"/>
</dbReference>
<dbReference type="EMBL" id="QGGV01000001">
    <property type="protein sequence ID" value="PWK58845.1"/>
    <property type="molecule type" value="Genomic_DNA"/>
</dbReference>
<dbReference type="SUPFAM" id="SSF51445">
    <property type="entry name" value="(Trans)glycosidases"/>
    <property type="match status" value="1"/>
</dbReference>
<dbReference type="Gene3D" id="3.20.20.80">
    <property type="entry name" value="Glycosidases"/>
    <property type="match status" value="1"/>
</dbReference>
<dbReference type="KEGG" id="salo:EF888_04745"/>